<protein>
    <submittedName>
        <fullName evidence="1">Uncharacterized protein</fullName>
    </submittedName>
</protein>
<evidence type="ECO:0000313" key="2">
    <source>
        <dbReference type="Proteomes" id="UP000284706"/>
    </source>
</evidence>
<proteinExistence type="predicted"/>
<gene>
    <name evidence="1" type="ORF">CVT26_004201</name>
</gene>
<accession>A0A409WTX2</accession>
<evidence type="ECO:0000313" key="1">
    <source>
        <dbReference type="EMBL" id="PPQ81970.1"/>
    </source>
</evidence>
<reference evidence="1 2" key="1">
    <citation type="journal article" date="2018" name="Evol. Lett.">
        <title>Horizontal gene cluster transfer increased hallucinogenic mushroom diversity.</title>
        <authorList>
            <person name="Reynolds H.T."/>
            <person name="Vijayakumar V."/>
            <person name="Gluck-Thaler E."/>
            <person name="Korotkin H.B."/>
            <person name="Matheny P.B."/>
            <person name="Slot J.C."/>
        </authorList>
    </citation>
    <scope>NUCLEOTIDE SEQUENCE [LARGE SCALE GENOMIC DNA]</scope>
    <source>
        <strain evidence="1 2">SRW20</strain>
    </source>
</reference>
<organism evidence="1 2">
    <name type="scientific">Gymnopilus dilepis</name>
    <dbReference type="NCBI Taxonomy" id="231916"/>
    <lineage>
        <taxon>Eukaryota</taxon>
        <taxon>Fungi</taxon>
        <taxon>Dikarya</taxon>
        <taxon>Basidiomycota</taxon>
        <taxon>Agaricomycotina</taxon>
        <taxon>Agaricomycetes</taxon>
        <taxon>Agaricomycetidae</taxon>
        <taxon>Agaricales</taxon>
        <taxon>Agaricineae</taxon>
        <taxon>Hymenogastraceae</taxon>
        <taxon>Gymnopilus</taxon>
    </lineage>
</organism>
<sequence>MLAVEHILNPGEKTQQVFDHIVNMRHLGQEADASATRPRVVYLRDSSTIYPSAQIFLPYLLAAVRNRRTSKGPENPNTCETPIRPTILVFGWSFDLQDPLKSVNNLQFSWKVGVSAEESVNMEDTLAGKQKRVVLGA</sequence>
<name>A0A409WTX2_9AGAR</name>
<comment type="caution">
    <text evidence="1">The sequence shown here is derived from an EMBL/GenBank/DDBJ whole genome shotgun (WGS) entry which is preliminary data.</text>
</comment>
<dbReference type="STRING" id="231916.A0A409WTX2"/>
<dbReference type="AlphaFoldDB" id="A0A409WTX2"/>
<dbReference type="Proteomes" id="UP000284706">
    <property type="component" value="Unassembled WGS sequence"/>
</dbReference>
<dbReference type="EMBL" id="NHYE01004806">
    <property type="protein sequence ID" value="PPQ81970.1"/>
    <property type="molecule type" value="Genomic_DNA"/>
</dbReference>
<keyword evidence="2" id="KW-1185">Reference proteome</keyword>
<dbReference type="InParanoid" id="A0A409WTX2"/>